<dbReference type="AlphaFoldDB" id="U6KCP2"/>
<organism evidence="1 2">
    <name type="scientific">Eimeria mitis</name>
    <dbReference type="NCBI Taxonomy" id="44415"/>
    <lineage>
        <taxon>Eukaryota</taxon>
        <taxon>Sar</taxon>
        <taxon>Alveolata</taxon>
        <taxon>Apicomplexa</taxon>
        <taxon>Conoidasida</taxon>
        <taxon>Coccidia</taxon>
        <taxon>Eucoccidiorida</taxon>
        <taxon>Eimeriorina</taxon>
        <taxon>Eimeriidae</taxon>
        <taxon>Eimeria</taxon>
    </lineage>
</organism>
<gene>
    <name evidence="1" type="ORF">EMH_0020970</name>
</gene>
<dbReference type="Proteomes" id="UP000030744">
    <property type="component" value="Unassembled WGS sequence"/>
</dbReference>
<dbReference type="GeneID" id="25376991"/>
<evidence type="ECO:0000313" key="1">
    <source>
        <dbReference type="EMBL" id="CDJ34556.1"/>
    </source>
</evidence>
<protein>
    <submittedName>
        <fullName evidence="1">Uncharacterized protein</fullName>
    </submittedName>
</protein>
<proteinExistence type="predicted"/>
<name>U6KCP2_9EIME</name>
<keyword evidence="2" id="KW-1185">Reference proteome</keyword>
<sequence length="141" mass="16076">MLGENAFSPQTIQEECLALSRPTPLIWRSAREQGIVEMRKLEQVKLSIERYIEKYQSWEDRSPVVDQGLLYNWFIAGLSSRERQSVTGCAMRGECCQEVGVADMMEYLRRKERKNATSSALAEKEESGSGDVPRSAFFLFG</sequence>
<reference evidence="1" key="2">
    <citation type="submission" date="2013-10" db="EMBL/GenBank/DDBJ databases">
        <authorList>
            <person name="Aslett M."/>
        </authorList>
    </citation>
    <scope>NUCLEOTIDE SEQUENCE [LARGE SCALE GENOMIC DNA]</scope>
    <source>
        <strain evidence="1">Houghton</strain>
    </source>
</reference>
<dbReference type="EMBL" id="HG686770">
    <property type="protein sequence ID" value="CDJ34556.1"/>
    <property type="molecule type" value="Genomic_DNA"/>
</dbReference>
<reference evidence="1" key="1">
    <citation type="submission" date="2013-10" db="EMBL/GenBank/DDBJ databases">
        <title>Genomic analysis of the causative agents of coccidiosis in chickens.</title>
        <authorList>
            <person name="Reid A.J."/>
            <person name="Blake D."/>
            <person name="Billington K."/>
            <person name="Browne H."/>
            <person name="Dunn M."/>
            <person name="Hung S."/>
            <person name="Kawahara F."/>
            <person name="Miranda-Saavedra D."/>
            <person name="Mourier T."/>
            <person name="Nagra H."/>
            <person name="Otto T.D."/>
            <person name="Rawlings N."/>
            <person name="Sanchez A."/>
            <person name="Sanders M."/>
            <person name="Subramaniam C."/>
            <person name="Tay Y."/>
            <person name="Dear P."/>
            <person name="Doerig C."/>
            <person name="Gruber A."/>
            <person name="Parkinson J."/>
            <person name="Shirley M."/>
            <person name="Wan K.L."/>
            <person name="Berriman M."/>
            <person name="Tomley F."/>
            <person name="Pain A."/>
        </authorList>
    </citation>
    <scope>NUCLEOTIDE SEQUENCE [LARGE SCALE GENOMIC DNA]</scope>
    <source>
        <strain evidence="1">Houghton</strain>
    </source>
</reference>
<dbReference type="RefSeq" id="XP_013357119.1">
    <property type="nucleotide sequence ID" value="XM_013501665.1"/>
</dbReference>
<evidence type="ECO:0000313" key="2">
    <source>
        <dbReference type="Proteomes" id="UP000030744"/>
    </source>
</evidence>
<dbReference type="VEuPathDB" id="ToxoDB:EMH_0020970"/>
<accession>U6KCP2</accession>